<feature type="non-terminal residue" evidence="1">
    <location>
        <position position="1"/>
    </location>
</feature>
<evidence type="ECO:0000313" key="1">
    <source>
        <dbReference type="EMBL" id="GMT08794.1"/>
    </source>
</evidence>
<feature type="non-terminal residue" evidence="1">
    <location>
        <position position="93"/>
    </location>
</feature>
<accession>A0AAV5UP34</accession>
<name>A0AAV5UP34_9BILA</name>
<organism evidence="1 2">
    <name type="scientific">Pristionchus fissidentatus</name>
    <dbReference type="NCBI Taxonomy" id="1538716"/>
    <lineage>
        <taxon>Eukaryota</taxon>
        <taxon>Metazoa</taxon>
        <taxon>Ecdysozoa</taxon>
        <taxon>Nematoda</taxon>
        <taxon>Chromadorea</taxon>
        <taxon>Rhabditida</taxon>
        <taxon>Rhabditina</taxon>
        <taxon>Diplogasteromorpha</taxon>
        <taxon>Diplogasteroidea</taxon>
        <taxon>Neodiplogasteridae</taxon>
        <taxon>Pristionchus</taxon>
    </lineage>
</organism>
<comment type="caution">
    <text evidence="1">The sequence shown here is derived from an EMBL/GenBank/DDBJ whole genome shotgun (WGS) entry which is preliminary data.</text>
</comment>
<gene>
    <name evidence="1" type="ORF">PFISCL1PPCAC_91</name>
</gene>
<dbReference type="Proteomes" id="UP001432322">
    <property type="component" value="Unassembled WGS sequence"/>
</dbReference>
<sequence>NGPNYVPHLLPLELKHLLIAGIQLRKVVYDREFNHANEEEAETDTNVHIECSGEVSLGRVGLAVQRHEHHCKHVCYYQSNSLLSRLSIDPEGD</sequence>
<dbReference type="AlphaFoldDB" id="A0AAV5UP34"/>
<dbReference type="EMBL" id="BTSY01000001">
    <property type="protein sequence ID" value="GMT08794.1"/>
    <property type="molecule type" value="Genomic_DNA"/>
</dbReference>
<proteinExistence type="predicted"/>
<evidence type="ECO:0000313" key="2">
    <source>
        <dbReference type="Proteomes" id="UP001432322"/>
    </source>
</evidence>
<reference evidence="1" key="1">
    <citation type="submission" date="2023-10" db="EMBL/GenBank/DDBJ databases">
        <title>Genome assembly of Pristionchus species.</title>
        <authorList>
            <person name="Yoshida K."/>
            <person name="Sommer R.J."/>
        </authorList>
    </citation>
    <scope>NUCLEOTIDE SEQUENCE</scope>
    <source>
        <strain evidence="1">RS5133</strain>
    </source>
</reference>
<protein>
    <submittedName>
        <fullName evidence="1">Uncharacterized protein</fullName>
    </submittedName>
</protein>
<keyword evidence="2" id="KW-1185">Reference proteome</keyword>